<dbReference type="GO" id="GO:0005886">
    <property type="term" value="C:plasma membrane"/>
    <property type="evidence" value="ECO:0007669"/>
    <property type="project" value="UniProtKB-SubCell"/>
</dbReference>
<dbReference type="SMART" id="SM00382">
    <property type="entry name" value="AAA"/>
    <property type="match status" value="1"/>
</dbReference>
<keyword evidence="2" id="KW-0813">Transport</keyword>
<dbReference type="GO" id="GO:0005524">
    <property type="term" value="F:ATP binding"/>
    <property type="evidence" value="ECO:0007669"/>
    <property type="project" value="UniProtKB-KW"/>
</dbReference>
<dbReference type="RefSeq" id="WP_221048331.1">
    <property type="nucleotide sequence ID" value="NZ_AP019782.1"/>
</dbReference>
<feature type="transmembrane region" description="Helical" evidence="9">
    <location>
        <begin position="64"/>
        <end position="84"/>
    </location>
</feature>
<protein>
    <submittedName>
        <fullName evidence="12">Peptidase</fullName>
    </submittedName>
</protein>
<feature type="domain" description="ABC transmembrane type-1" evidence="11">
    <location>
        <begin position="30"/>
        <end position="306"/>
    </location>
</feature>
<dbReference type="GO" id="GO:0016887">
    <property type="term" value="F:ATP hydrolysis activity"/>
    <property type="evidence" value="ECO:0007669"/>
    <property type="project" value="InterPro"/>
</dbReference>
<dbReference type="NCBIfam" id="TIGR01842">
    <property type="entry name" value="type_I_sec_PrtD"/>
    <property type="match status" value="1"/>
</dbReference>
<gene>
    <name evidence="12" type="ORF">MoryE10_08820</name>
</gene>
<dbReference type="InterPro" id="IPR039421">
    <property type="entry name" value="Type_1_exporter"/>
</dbReference>
<dbReference type="InterPro" id="IPR003593">
    <property type="entry name" value="AAA+_ATPase"/>
</dbReference>
<keyword evidence="4 9" id="KW-0812">Transmembrane</keyword>
<dbReference type="GO" id="GO:0034040">
    <property type="term" value="F:ATPase-coupled lipid transmembrane transporter activity"/>
    <property type="evidence" value="ECO:0007669"/>
    <property type="project" value="TreeGrafter"/>
</dbReference>
<evidence type="ECO:0000256" key="7">
    <source>
        <dbReference type="ARBA" id="ARBA00022989"/>
    </source>
</evidence>
<organism evidence="12 13">
    <name type="scientific">Methylogaea oryzae</name>
    <dbReference type="NCBI Taxonomy" id="1295382"/>
    <lineage>
        <taxon>Bacteria</taxon>
        <taxon>Pseudomonadati</taxon>
        <taxon>Pseudomonadota</taxon>
        <taxon>Gammaproteobacteria</taxon>
        <taxon>Methylococcales</taxon>
        <taxon>Methylococcaceae</taxon>
        <taxon>Methylogaea</taxon>
    </lineage>
</organism>
<evidence type="ECO:0000259" key="11">
    <source>
        <dbReference type="PROSITE" id="PS50929"/>
    </source>
</evidence>
<evidence type="ECO:0000256" key="9">
    <source>
        <dbReference type="SAM" id="Phobius"/>
    </source>
</evidence>
<evidence type="ECO:0000256" key="4">
    <source>
        <dbReference type="ARBA" id="ARBA00022692"/>
    </source>
</evidence>
<dbReference type="Proteomes" id="UP000824988">
    <property type="component" value="Chromosome"/>
</dbReference>
<evidence type="ECO:0000256" key="5">
    <source>
        <dbReference type="ARBA" id="ARBA00022741"/>
    </source>
</evidence>
<keyword evidence="3" id="KW-1003">Cell membrane</keyword>
<evidence type="ECO:0000256" key="6">
    <source>
        <dbReference type="ARBA" id="ARBA00022840"/>
    </source>
</evidence>
<dbReference type="Pfam" id="PF00005">
    <property type="entry name" value="ABC_tran"/>
    <property type="match status" value="1"/>
</dbReference>
<dbReference type="FunFam" id="3.40.50.300:FF:001444">
    <property type="entry name" value="ABC transporter ATP-binding protein"/>
    <property type="match status" value="1"/>
</dbReference>
<reference evidence="12" key="1">
    <citation type="submission" date="2019-06" db="EMBL/GenBank/DDBJ databases">
        <title>Complete genome sequence of Methylogaea oryzae strain JCM16910.</title>
        <authorList>
            <person name="Asakawa S."/>
        </authorList>
    </citation>
    <scope>NUCLEOTIDE SEQUENCE</scope>
    <source>
        <strain evidence="12">E10</strain>
    </source>
</reference>
<dbReference type="CDD" id="cd18586">
    <property type="entry name" value="ABC_6TM_PrtD_like"/>
    <property type="match status" value="1"/>
</dbReference>
<dbReference type="PROSITE" id="PS50929">
    <property type="entry name" value="ABC_TM1F"/>
    <property type="match status" value="1"/>
</dbReference>
<keyword evidence="13" id="KW-1185">Reference proteome</keyword>
<dbReference type="CDD" id="cd03246">
    <property type="entry name" value="ABCC_Protease_Secretion"/>
    <property type="match status" value="1"/>
</dbReference>
<evidence type="ECO:0000256" key="8">
    <source>
        <dbReference type="ARBA" id="ARBA00023136"/>
    </source>
</evidence>
<dbReference type="Pfam" id="PF00664">
    <property type="entry name" value="ABC_membrane"/>
    <property type="match status" value="1"/>
</dbReference>
<dbReference type="InterPro" id="IPR017871">
    <property type="entry name" value="ABC_transporter-like_CS"/>
</dbReference>
<dbReference type="InterPro" id="IPR047957">
    <property type="entry name" value="ABC_AprD-like_6TM"/>
</dbReference>
<evidence type="ECO:0000256" key="2">
    <source>
        <dbReference type="ARBA" id="ARBA00022448"/>
    </source>
</evidence>
<name>A0A8D5AJP6_9GAMM</name>
<dbReference type="InterPro" id="IPR011527">
    <property type="entry name" value="ABC1_TM_dom"/>
</dbReference>
<dbReference type="AlphaFoldDB" id="A0A8D5AJP6"/>
<comment type="subcellular location">
    <subcellularLocation>
        <location evidence="1">Cell membrane</location>
        <topology evidence="1">Multi-pass membrane protein</topology>
    </subcellularLocation>
</comment>
<dbReference type="InterPro" id="IPR010128">
    <property type="entry name" value="ATPase_T1SS_PrtD-like"/>
</dbReference>
<keyword evidence="7 9" id="KW-1133">Transmembrane helix</keyword>
<dbReference type="PROSITE" id="PS00211">
    <property type="entry name" value="ABC_TRANSPORTER_1"/>
    <property type="match status" value="1"/>
</dbReference>
<evidence type="ECO:0000313" key="13">
    <source>
        <dbReference type="Proteomes" id="UP000824988"/>
    </source>
</evidence>
<dbReference type="EMBL" id="AP019782">
    <property type="protein sequence ID" value="BBL70276.1"/>
    <property type="molecule type" value="Genomic_DNA"/>
</dbReference>
<dbReference type="PANTHER" id="PTHR24221">
    <property type="entry name" value="ATP-BINDING CASSETTE SUB-FAMILY B"/>
    <property type="match status" value="1"/>
</dbReference>
<evidence type="ECO:0000256" key="1">
    <source>
        <dbReference type="ARBA" id="ARBA00004651"/>
    </source>
</evidence>
<sequence length="574" mass="62308">MLIADKLRRFASNSELGQALEACRTSFLYAGFFSFFVNLLLLVPSLYMLAVYDKVMVSGSESTLLMLTLITLFLFGVMGLLEWIRAQILIATSVRLDGMLGARVFDSIFAQSLSNGGRGGSSQALQDLLQLRQFLTGTGLFAFFDAPWMPLYIVLLFLFHWAFGVVALVSGLILAALAVCNELATRSDLARANQESIEANQFAQQNLRNAEAIETMGMLPRLRERWRQKQESLLALQSRASAKGGFISSLVKIYRLAIQSLVLGLGAYLAINKQISPGMVIAGSILLGRALAPLDLMVNTWRGFSQAREAYGRLNGLLAAFPAREAPMPLPAPLGHFSVENLVVVPPGASDPIIKDVSFALEPGQSMAIIGPSAAGKSTLVRALLGIYEPTRGSVRLDGADIHRWDRAQLGDHIGYLPQDVELLDGTVSENIARFGDIDPQRVVTAAQWAGVHELILRLPQGYDTRLAGHTALSAGQQQRLGIARALYGAPALIVLDEPNSNLDQAGDIALLDTLSTLKQQGKTVVIVTHRTHTLEAVDKILLLVDGRIAALGPCEEVLKVMAQVNPTVFRRTQ</sequence>
<evidence type="ECO:0000256" key="3">
    <source>
        <dbReference type="ARBA" id="ARBA00022475"/>
    </source>
</evidence>
<dbReference type="GO" id="GO:0030256">
    <property type="term" value="C:type I protein secretion system complex"/>
    <property type="evidence" value="ECO:0007669"/>
    <property type="project" value="InterPro"/>
</dbReference>
<dbReference type="PANTHER" id="PTHR24221:SF248">
    <property type="entry name" value="ABC TRANSPORTER TRANSMEMBRANE REGION"/>
    <property type="match status" value="1"/>
</dbReference>
<feature type="domain" description="ABC transporter" evidence="10">
    <location>
        <begin position="337"/>
        <end position="571"/>
    </location>
</feature>
<keyword evidence="6" id="KW-0067">ATP-binding</keyword>
<feature type="transmembrane region" description="Helical" evidence="9">
    <location>
        <begin position="27"/>
        <end position="52"/>
    </location>
</feature>
<keyword evidence="5" id="KW-0547">Nucleotide-binding</keyword>
<proteinExistence type="predicted"/>
<evidence type="ECO:0000313" key="12">
    <source>
        <dbReference type="EMBL" id="BBL70276.1"/>
    </source>
</evidence>
<dbReference type="GO" id="GO:0030253">
    <property type="term" value="P:protein secretion by the type I secretion system"/>
    <property type="evidence" value="ECO:0007669"/>
    <property type="project" value="InterPro"/>
</dbReference>
<dbReference type="InterPro" id="IPR003439">
    <property type="entry name" value="ABC_transporter-like_ATP-bd"/>
</dbReference>
<evidence type="ECO:0000259" key="10">
    <source>
        <dbReference type="PROSITE" id="PS50893"/>
    </source>
</evidence>
<feature type="transmembrane region" description="Helical" evidence="9">
    <location>
        <begin position="161"/>
        <end position="184"/>
    </location>
</feature>
<accession>A0A8D5AJP6</accession>
<dbReference type="GO" id="GO:0140359">
    <property type="term" value="F:ABC-type transporter activity"/>
    <property type="evidence" value="ECO:0007669"/>
    <property type="project" value="InterPro"/>
</dbReference>
<keyword evidence="8 9" id="KW-0472">Membrane</keyword>
<dbReference type="PROSITE" id="PS50893">
    <property type="entry name" value="ABC_TRANSPORTER_2"/>
    <property type="match status" value="1"/>
</dbReference>
<dbReference type="KEGG" id="moz:MoryE10_08820"/>